<protein>
    <submittedName>
        <fullName evidence="2">Uncharacterized protein</fullName>
    </submittedName>
</protein>
<feature type="compositionally biased region" description="Basic residues" evidence="1">
    <location>
        <begin position="126"/>
        <end position="135"/>
    </location>
</feature>
<dbReference type="OrthoDB" id="5137962at2759"/>
<organism evidence="2 3">
    <name type="scientific">Clonostachys solani</name>
    <dbReference type="NCBI Taxonomy" id="160281"/>
    <lineage>
        <taxon>Eukaryota</taxon>
        <taxon>Fungi</taxon>
        <taxon>Dikarya</taxon>
        <taxon>Ascomycota</taxon>
        <taxon>Pezizomycotina</taxon>
        <taxon>Sordariomycetes</taxon>
        <taxon>Hypocreomycetidae</taxon>
        <taxon>Hypocreales</taxon>
        <taxon>Bionectriaceae</taxon>
        <taxon>Clonostachys</taxon>
    </lineage>
</organism>
<gene>
    <name evidence="2" type="ORF">CSOL1703_00007851</name>
</gene>
<keyword evidence="3" id="KW-1185">Reference proteome</keyword>
<evidence type="ECO:0000313" key="2">
    <source>
        <dbReference type="EMBL" id="CAH0058824.1"/>
    </source>
</evidence>
<reference evidence="2 3" key="2">
    <citation type="submission" date="2021-10" db="EMBL/GenBank/DDBJ databases">
        <authorList>
            <person name="Piombo E."/>
        </authorList>
    </citation>
    <scope>NUCLEOTIDE SEQUENCE [LARGE SCALE GENOMIC DNA]</scope>
</reference>
<feature type="compositionally biased region" description="Basic and acidic residues" evidence="1">
    <location>
        <begin position="187"/>
        <end position="202"/>
    </location>
</feature>
<dbReference type="EMBL" id="CABFOC020000091">
    <property type="protein sequence ID" value="CAH0058824.1"/>
    <property type="molecule type" value="Genomic_DNA"/>
</dbReference>
<name>A0A9P0ERZ4_9HYPO</name>
<accession>A0A9P0ERZ4</accession>
<feature type="compositionally biased region" description="Basic residues" evidence="1">
    <location>
        <begin position="13"/>
        <end position="22"/>
    </location>
</feature>
<evidence type="ECO:0000256" key="1">
    <source>
        <dbReference type="SAM" id="MobiDB-lite"/>
    </source>
</evidence>
<evidence type="ECO:0000313" key="3">
    <source>
        <dbReference type="Proteomes" id="UP000775872"/>
    </source>
</evidence>
<feature type="region of interest" description="Disordered" evidence="1">
    <location>
        <begin position="168"/>
        <end position="204"/>
    </location>
</feature>
<dbReference type="Proteomes" id="UP000775872">
    <property type="component" value="Unassembled WGS sequence"/>
</dbReference>
<proteinExistence type="predicted"/>
<feature type="region of interest" description="Disordered" evidence="1">
    <location>
        <begin position="1"/>
        <end position="148"/>
    </location>
</feature>
<feature type="compositionally biased region" description="Polar residues" evidence="1">
    <location>
        <begin position="33"/>
        <end position="49"/>
    </location>
</feature>
<reference evidence="3" key="1">
    <citation type="submission" date="2019-06" db="EMBL/GenBank/DDBJ databases">
        <authorList>
            <person name="Broberg M."/>
        </authorList>
    </citation>
    <scope>NUCLEOTIDE SEQUENCE [LARGE SCALE GENOMIC DNA]</scope>
</reference>
<comment type="caution">
    <text evidence="2">The sequence shown here is derived from an EMBL/GenBank/DDBJ whole genome shotgun (WGS) entry which is preliminary data.</text>
</comment>
<dbReference type="AlphaFoldDB" id="A0A9P0ERZ4"/>
<sequence length="548" mass="61183">MSPFTEPSFPRAGKPKRIRKKGQRGDHHKAAPSHNSLPAASQFGHNSTAEYEPSEPGDWATSSFQDQMPIGAPHQVAGNEDGQHRPTSQPQAPGLDSDSKDPAPSYVPLTANHNDLQQDSSDKSSKRSKKKKKAHQKEDDSRNHLPANHLPANHLALESSVAAHELAPVTPRMGTPRLANLATPRLPRRDQEQEHEHEHENSESTPLIHAIDAFLPPTGFAEVNATEAHIVHVEEVPRYHNGPADEMMHHYRNDSISRENHVFEAPWSTLETASARDGKGPKVTATVQVPEVLEAPALEVPALEVPAEPAVRVLDTQRPSSRLHIGEFDGYDVSEYLNTLDLELDHGLVSTDRRVGIFITFTARPLRPLVQALSAGQTWESFKRKLQQRFAADDTTRPGFAVEGLSKLHLERPTAPVDVYDWLYKHRSLTQTLIGEDYWISVQYTRALVDAMPSELLLQIGFTTFEEFYIMEYGTLWDKLHKAVEPRFLLASRRNSVPEKQLVQSPSHHGNQSEVTSRLTELCLNVVDLARAVGSIDDRLQVVEARLP</sequence>